<dbReference type="Gene3D" id="3.40.50.1820">
    <property type="entry name" value="alpha/beta hydrolase"/>
    <property type="match status" value="1"/>
</dbReference>
<evidence type="ECO:0000313" key="2">
    <source>
        <dbReference type="EMBL" id="PZP89019.1"/>
    </source>
</evidence>
<name>A0A2W5KHT4_9ACTN</name>
<dbReference type="PROSITE" id="PS51257">
    <property type="entry name" value="PROKAR_LIPOPROTEIN"/>
    <property type="match status" value="1"/>
</dbReference>
<dbReference type="AlphaFoldDB" id="A0A2W5KHT4"/>
<evidence type="ECO:0000256" key="1">
    <source>
        <dbReference type="SAM" id="SignalP"/>
    </source>
</evidence>
<sequence>MTAQRHRLKNFVAATLAATMLAGSCISTGEANATPIFDDTPLGPFFNVSQAKLDSVPNGTLIRIRPVSNFVVQGTQVFQYVFKTTNSHGKAVLASAGVMRPIIARPNNNVLIYNDFINSLGVECQPSFAFNAAADYITTAGRTPNAARKAEITTRNASLIGMGALAAVWGITTIFPDFLGLQSAYGANILGGHITLDAIKAARQVKHLNIPNPKIILSGYSGGAMVAAYAAAMAPTYAPNLNIVGMAAGGMPANMVWMGKALGNNRHPGFGIIMGAMLGLEREYPNRMNVYNRLSKKGKRIVNANRDACTPRMLDAMKNESATTMFNNVKLREQHNEFKVFAENSIINYKPAPRVPTFLWSSDRDDLVPIRYIRTVTKHWCATSPHLKVQLVDTHVFNHVANATVGAWIAFPWVLGRFAGIPPKNTEC</sequence>
<dbReference type="InterPro" id="IPR005152">
    <property type="entry name" value="Lipase_secreted"/>
</dbReference>
<dbReference type="SUPFAM" id="SSF53474">
    <property type="entry name" value="alpha/beta-Hydrolases"/>
    <property type="match status" value="1"/>
</dbReference>
<feature type="signal peptide" evidence="1">
    <location>
        <begin position="1"/>
        <end position="33"/>
    </location>
</feature>
<dbReference type="PANTHER" id="PTHR34853">
    <property type="match status" value="1"/>
</dbReference>
<accession>A0A2W5KHT4</accession>
<dbReference type="Gene3D" id="1.10.260.130">
    <property type="match status" value="1"/>
</dbReference>
<keyword evidence="1" id="KW-0732">Signal</keyword>
<dbReference type="PANTHER" id="PTHR34853:SF1">
    <property type="entry name" value="LIPASE 5"/>
    <property type="match status" value="1"/>
</dbReference>
<dbReference type="InterPro" id="IPR029058">
    <property type="entry name" value="AB_hydrolase_fold"/>
</dbReference>
<evidence type="ECO:0008006" key="4">
    <source>
        <dbReference type="Google" id="ProtNLM"/>
    </source>
</evidence>
<proteinExistence type="predicted"/>
<dbReference type="Proteomes" id="UP000248606">
    <property type="component" value="Unassembled WGS sequence"/>
</dbReference>
<dbReference type="PIRSF" id="PIRSF029171">
    <property type="entry name" value="Esterase_LipA"/>
    <property type="match status" value="1"/>
</dbReference>
<dbReference type="GO" id="GO:0004806">
    <property type="term" value="F:triacylglycerol lipase activity"/>
    <property type="evidence" value="ECO:0007669"/>
    <property type="project" value="InterPro"/>
</dbReference>
<dbReference type="EMBL" id="QFOZ01000004">
    <property type="protein sequence ID" value="PZP89019.1"/>
    <property type="molecule type" value="Genomic_DNA"/>
</dbReference>
<comment type="caution">
    <text evidence="2">The sequence shown here is derived from an EMBL/GenBank/DDBJ whole genome shotgun (WGS) entry which is preliminary data.</text>
</comment>
<dbReference type="RefSeq" id="WP_290598588.1">
    <property type="nucleotide sequence ID" value="NZ_JAPJOB010000008.1"/>
</dbReference>
<evidence type="ECO:0000313" key="3">
    <source>
        <dbReference type="Proteomes" id="UP000248606"/>
    </source>
</evidence>
<gene>
    <name evidence="2" type="ORF">DI579_03695</name>
</gene>
<dbReference type="Pfam" id="PF03583">
    <property type="entry name" value="LIP"/>
    <property type="match status" value="1"/>
</dbReference>
<reference evidence="2 3" key="1">
    <citation type="submission" date="2017-08" db="EMBL/GenBank/DDBJ databases">
        <title>Infants hospitalized years apart are colonized by the same room-sourced microbial strains.</title>
        <authorList>
            <person name="Brooks B."/>
            <person name="Olm M.R."/>
            <person name="Firek B.A."/>
            <person name="Baker R."/>
            <person name="Thomas B.C."/>
            <person name="Morowitz M.J."/>
            <person name="Banfield J.F."/>
        </authorList>
    </citation>
    <scope>NUCLEOTIDE SEQUENCE [LARGE SCALE GENOMIC DNA]</scope>
    <source>
        <strain evidence="2">S2_006_000_R1_57</strain>
    </source>
</reference>
<protein>
    <recommendedName>
        <fullName evidence="4">Inactive lipase</fullName>
    </recommendedName>
</protein>
<organism evidence="2 3">
    <name type="scientific">Lawsonella clevelandensis</name>
    <dbReference type="NCBI Taxonomy" id="1528099"/>
    <lineage>
        <taxon>Bacteria</taxon>
        <taxon>Bacillati</taxon>
        <taxon>Actinomycetota</taxon>
        <taxon>Actinomycetes</taxon>
        <taxon>Mycobacteriales</taxon>
        <taxon>Lawsonellaceae</taxon>
        <taxon>Lawsonella</taxon>
    </lineage>
</organism>
<dbReference type="GO" id="GO:0016042">
    <property type="term" value="P:lipid catabolic process"/>
    <property type="evidence" value="ECO:0007669"/>
    <property type="project" value="InterPro"/>
</dbReference>
<feature type="chain" id="PRO_5015904112" description="Inactive lipase" evidence="1">
    <location>
        <begin position="34"/>
        <end position="428"/>
    </location>
</feature>